<dbReference type="Proteomes" id="UP000306196">
    <property type="component" value="Unassembled WGS sequence"/>
</dbReference>
<evidence type="ECO:0000313" key="6">
    <source>
        <dbReference type="Proteomes" id="UP000306196"/>
    </source>
</evidence>
<keyword evidence="1 2" id="KW-0597">Phosphoprotein</keyword>
<organism evidence="5 6">
    <name type="scientific">Phragmitibacter flavus</name>
    <dbReference type="NCBI Taxonomy" id="2576071"/>
    <lineage>
        <taxon>Bacteria</taxon>
        <taxon>Pseudomonadati</taxon>
        <taxon>Verrucomicrobiota</taxon>
        <taxon>Verrucomicrobiia</taxon>
        <taxon>Verrucomicrobiales</taxon>
        <taxon>Verrucomicrobiaceae</taxon>
        <taxon>Phragmitibacter</taxon>
    </lineage>
</organism>
<dbReference type="PANTHER" id="PTHR44591">
    <property type="entry name" value="STRESS RESPONSE REGULATOR PROTEIN 1"/>
    <property type="match status" value="1"/>
</dbReference>
<dbReference type="Pfam" id="PF00072">
    <property type="entry name" value="Response_reg"/>
    <property type="match status" value="1"/>
</dbReference>
<feature type="region of interest" description="Disordered" evidence="3">
    <location>
        <begin position="159"/>
        <end position="197"/>
    </location>
</feature>
<dbReference type="SMART" id="SM00448">
    <property type="entry name" value="REC"/>
    <property type="match status" value="1"/>
</dbReference>
<dbReference type="RefSeq" id="WP_138085590.1">
    <property type="nucleotide sequence ID" value="NZ_VAUV01000005.1"/>
</dbReference>
<dbReference type="Gene3D" id="3.40.50.2300">
    <property type="match status" value="1"/>
</dbReference>
<proteinExistence type="predicted"/>
<name>A0A5R8KGD9_9BACT</name>
<evidence type="ECO:0000259" key="4">
    <source>
        <dbReference type="PROSITE" id="PS50110"/>
    </source>
</evidence>
<dbReference type="SUPFAM" id="SSF52172">
    <property type="entry name" value="CheY-like"/>
    <property type="match status" value="1"/>
</dbReference>
<dbReference type="GO" id="GO:0000160">
    <property type="term" value="P:phosphorelay signal transduction system"/>
    <property type="evidence" value="ECO:0007669"/>
    <property type="project" value="InterPro"/>
</dbReference>
<feature type="domain" description="Response regulatory" evidence="4">
    <location>
        <begin position="21"/>
        <end position="134"/>
    </location>
</feature>
<sequence>MQPESELMNLTPANTQAEVLSIFLVEDDPDTARVLGRYLRHLGHHVQQACCMKDALAALPVNQLDVWISDIGLPDGTGWQLLRRARLPASVYPIAISGFGTANDLSQSKQAGFQRHLIKPFHIQELNEILMGVARARPAGHSETSEVLCGGRVERAVYPIGPADDDDRMDEATAESFPASDPPSWCSGRDRSQRRVD</sequence>
<reference evidence="5 6" key="1">
    <citation type="submission" date="2019-05" db="EMBL/GenBank/DDBJ databases">
        <title>Verrucobacter flavum gen. nov., sp. nov. a new member of the family Verrucomicrobiaceae.</title>
        <authorList>
            <person name="Szuroczki S."/>
            <person name="Abbaszade G."/>
            <person name="Szabo A."/>
            <person name="Felfoldi T."/>
            <person name="Schumann P."/>
            <person name="Boka K."/>
            <person name="Keki Z."/>
            <person name="Toumi M."/>
            <person name="Toth E."/>
        </authorList>
    </citation>
    <scope>NUCLEOTIDE SEQUENCE [LARGE SCALE GENOMIC DNA]</scope>
    <source>
        <strain evidence="5 6">MG-N-17</strain>
    </source>
</reference>
<dbReference type="PROSITE" id="PS50110">
    <property type="entry name" value="RESPONSE_REGULATORY"/>
    <property type="match status" value="1"/>
</dbReference>
<evidence type="ECO:0000256" key="3">
    <source>
        <dbReference type="SAM" id="MobiDB-lite"/>
    </source>
</evidence>
<feature type="compositionally biased region" description="Basic and acidic residues" evidence="3">
    <location>
        <begin position="188"/>
        <end position="197"/>
    </location>
</feature>
<dbReference type="InterPro" id="IPR050595">
    <property type="entry name" value="Bact_response_regulator"/>
</dbReference>
<feature type="compositionally biased region" description="Acidic residues" evidence="3">
    <location>
        <begin position="163"/>
        <end position="173"/>
    </location>
</feature>
<feature type="modified residue" description="4-aspartylphosphate" evidence="2">
    <location>
        <position position="70"/>
    </location>
</feature>
<dbReference type="PANTHER" id="PTHR44591:SF3">
    <property type="entry name" value="RESPONSE REGULATORY DOMAIN-CONTAINING PROTEIN"/>
    <property type="match status" value="1"/>
</dbReference>
<dbReference type="InterPro" id="IPR001789">
    <property type="entry name" value="Sig_transdc_resp-reg_receiver"/>
</dbReference>
<evidence type="ECO:0000256" key="1">
    <source>
        <dbReference type="ARBA" id="ARBA00022553"/>
    </source>
</evidence>
<evidence type="ECO:0000313" key="5">
    <source>
        <dbReference type="EMBL" id="TLD71377.1"/>
    </source>
</evidence>
<accession>A0A5R8KGD9</accession>
<dbReference type="OrthoDB" id="9179585at2"/>
<comment type="caution">
    <text evidence="5">The sequence shown here is derived from an EMBL/GenBank/DDBJ whole genome shotgun (WGS) entry which is preliminary data.</text>
</comment>
<evidence type="ECO:0000256" key="2">
    <source>
        <dbReference type="PROSITE-ProRule" id="PRU00169"/>
    </source>
</evidence>
<keyword evidence="6" id="KW-1185">Reference proteome</keyword>
<dbReference type="EMBL" id="VAUV01000005">
    <property type="protein sequence ID" value="TLD71377.1"/>
    <property type="molecule type" value="Genomic_DNA"/>
</dbReference>
<dbReference type="InterPro" id="IPR011006">
    <property type="entry name" value="CheY-like_superfamily"/>
</dbReference>
<gene>
    <name evidence="5" type="ORF">FEM03_07550</name>
</gene>
<dbReference type="AlphaFoldDB" id="A0A5R8KGD9"/>
<protein>
    <submittedName>
        <fullName evidence="5">Response regulator</fullName>
    </submittedName>
</protein>